<accession>A0A084WQT9</accession>
<protein>
    <submittedName>
        <fullName evidence="2">AGAP001392-PA-like protein</fullName>
    </submittedName>
</protein>
<gene>
    <name evidence="2" type="ORF">ZHAS_00020828</name>
</gene>
<dbReference type="OrthoDB" id="8173371at2759"/>
<proteinExistence type="predicted"/>
<dbReference type="OMA" id="SIIARPW"/>
<evidence type="ECO:0000256" key="1">
    <source>
        <dbReference type="SAM" id="Phobius"/>
    </source>
</evidence>
<dbReference type="EMBL" id="KE525398">
    <property type="protein sequence ID" value="KFB52583.1"/>
    <property type="molecule type" value="Genomic_DNA"/>
</dbReference>
<reference evidence="2 4" key="1">
    <citation type="journal article" date="2014" name="BMC Genomics">
        <title>Genome sequence of Anopheles sinensis provides insight into genetics basis of mosquito competence for malaria parasites.</title>
        <authorList>
            <person name="Zhou D."/>
            <person name="Zhang D."/>
            <person name="Ding G."/>
            <person name="Shi L."/>
            <person name="Hou Q."/>
            <person name="Ye Y."/>
            <person name="Xu Y."/>
            <person name="Zhou H."/>
            <person name="Xiong C."/>
            <person name="Li S."/>
            <person name="Yu J."/>
            <person name="Hong S."/>
            <person name="Yu X."/>
            <person name="Zou P."/>
            <person name="Chen C."/>
            <person name="Chang X."/>
            <person name="Wang W."/>
            <person name="Lv Y."/>
            <person name="Sun Y."/>
            <person name="Ma L."/>
            <person name="Shen B."/>
            <person name="Zhu C."/>
        </authorList>
    </citation>
    <scope>NUCLEOTIDE SEQUENCE [LARGE SCALE GENOMIC DNA]</scope>
</reference>
<dbReference type="VEuPathDB" id="VectorBase:ASIS002222"/>
<dbReference type="AlphaFoldDB" id="A0A084WQT9"/>
<evidence type="ECO:0000313" key="4">
    <source>
        <dbReference type="Proteomes" id="UP000030765"/>
    </source>
</evidence>
<name>A0A084WQT9_ANOSI</name>
<dbReference type="EnsemblMetazoa" id="ASIC020828-RA">
    <property type="protein sequence ID" value="ASIC020828-PA"/>
    <property type="gene ID" value="ASIC020828"/>
</dbReference>
<dbReference type="STRING" id="74873.A0A084WQT9"/>
<keyword evidence="1" id="KW-0812">Transmembrane</keyword>
<dbReference type="Proteomes" id="UP000030765">
    <property type="component" value="Unassembled WGS sequence"/>
</dbReference>
<feature type="transmembrane region" description="Helical" evidence="1">
    <location>
        <begin position="201"/>
        <end position="228"/>
    </location>
</feature>
<organism evidence="2">
    <name type="scientific">Anopheles sinensis</name>
    <name type="common">Mosquito</name>
    <dbReference type="NCBI Taxonomy" id="74873"/>
    <lineage>
        <taxon>Eukaryota</taxon>
        <taxon>Metazoa</taxon>
        <taxon>Ecdysozoa</taxon>
        <taxon>Arthropoda</taxon>
        <taxon>Hexapoda</taxon>
        <taxon>Insecta</taxon>
        <taxon>Pterygota</taxon>
        <taxon>Neoptera</taxon>
        <taxon>Endopterygota</taxon>
        <taxon>Diptera</taxon>
        <taxon>Nematocera</taxon>
        <taxon>Culicoidea</taxon>
        <taxon>Culicidae</taxon>
        <taxon>Anophelinae</taxon>
        <taxon>Anopheles</taxon>
    </lineage>
</organism>
<feature type="transmembrane region" description="Helical" evidence="1">
    <location>
        <begin position="134"/>
        <end position="156"/>
    </location>
</feature>
<feature type="transmembrane region" description="Helical" evidence="1">
    <location>
        <begin position="104"/>
        <end position="122"/>
    </location>
</feature>
<evidence type="ECO:0000313" key="2">
    <source>
        <dbReference type="EMBL" id="KFB52583.1"/>
    </source>
</evidence>
<sequence length="262" mass="29761">MTVLLSYHQIVEKEPSQVNPRWKTCTVVSLLAIVSSCVVVSFSLHGLIAEYKHNCLLEAHLKFIPKPNLPPENTTEPQPTIQYGIDEYWSNWSSGAYCETLKNMPLFQGICCTIWLAIFLMHGPGGILPQPWRIVFPSLIFFLGCLATSLATASFITRGLNQLCAEFQKVESMRGLDCGRLVVYFALSKESTSLVQVDKNFFLTLIFPWVWFGATCLGFFVILLRIILMVDFQLLRVVISKHGDRKFKGWSRYFLALPSRVL</sequence>
<dbReference type="EMBL" id="ATLV01025730">
    <property type="status" value="NOT_ANNOTATED_CDS"/>
    <property type="molecule type" value="Genomic_DNA"/>
</dbReference>
<keyword evidence="1" id="KW-1133">Transmembrane helix</keyword>
<reference evidence="3" key="2">
    <citation type="submission" date="2020-05" db="UniProtKB">
        <authorList>
            <consortium name="EnsemblMetazoa"/>
        </authorList>
    </citation>
    <scope>IDENTIFICATION</scope>
</reference>
<feature type="transmembrane region" description="Helical" evidence="1">
    <location>
        <begin position="27"/>
        <end position="48"/>
    </location>
</feature>
<evidence type="ECO:0000313" key="3">
    <source>
        <dbReference type="EnsemblMetazoa" id="ASIC020828-PA"/>
    </source>
</evidence>
<dbReference type="VEuPathDB" id="VectorBase:ASIC020828"/>
<keyword evidence="4" id="KW-1185">Reference proteome</keyword>
<keyword evidence="1" id="KW-0472">Membrane</keyword>